<protein>
    <recommendedName>
        <fullName evidence="2">DUF6534 domain-containing protein</fullName>
    </recommendedName>
</protein>
<evidence type="ECO:0000313" key="4">
    <source>
        <dbReference type="Proteomes" id="UP000305067"/>
    </source>
</evidence>
<dbReference type="STRING" id="1884261.A0A5C3QFK5"/>
<dbReference type="PANTHER" id="PTHR40465:SF1">
    <property type="entry name" value="DUF6534 DOMAIN-CONTAINING PROTEIN"/>
    <property type="match status" value="1"/>
</dbReference>
<accession>A0A5C3QFK5</accession>
<name>A0A5C3QFK5_9AGAR</name>
<evidence type="ECO:0000259" key="2">
    <source>
        <dbReference type="Pfam" id="PF20152"/>
    </source>
</evidence>
<gene>
    <name evidence="3" type="ORF">BDV98DRAFT_606414</name>
</gene>
<keyword evidence="1" id="KW-0812">Transmembrane</keyword>
<proteinExistence type="predicted"/>
<dbReference type="AlphaFoldDB" id="A0A5C3QFK5"/>
<feature type="transmembrane region" description="Helical" evidence="1">
    <location>
        <begin position="233"/>
        <end position="253"/>
    </location>
</feature>
<keyword evidence="1" id="KW-0472">Membrane</keyword>
<dbReference type="InterPro" id="IPR045339">
    <property type="entry name" value="DUF6534"/>
</dbReference>
<feature type="transmembrane region" description="Helical" evidence="1">
    <location>
        <begin position="92"/>
        <end position="112"/>
    </location>
</feature>
<feature type="transmembrane region" description="Helical" evidence="1">
    <location>
        <begin position="163"/>
        <end position="186"/>
    </location>
</feature>
<feature type="transmembrane region" description="Helical" evidence="1">
    <location>
        <begin position="124"/>
        <end position="143"/>
    </location>
</feature>
<evidence type="ECO:0000256" key="1">
    <source>
        <dbReference type="SAM" id="Phobius"/>
    </source>
</evidence>
<dbReference type="PANTHER" id="PTHR40465">
    <property type="entry name" value="CHROMOSOME 1, WHOLE GENOME SHOTGUN SEQUENCE"/>
    <property type="match status" value="1"/>
</dbReference>
<sequence>MRPTPLSVSDILTPIEMGTLVSSVLYGVMCTQAYSYYILRRDKNDGLALKVLLAVVLTLETVHLVFTFIHLHKLTIQRFNDPRSLTDVSWPFAFTFSIVSVNDSLVQAFYTYRIRTLSRRWWPLIPVVILLPTRIVTGLYVTARMLQSESIRAFGASGDQHLCIVNLVIKLGLDVYITGSLCWLLWRWKGKGVTRQTRELVDKLVVWTAEVGLLNSICAFVILVLILTMKNMIWMSIVVIYPRIIANSLFAMLNGRPVDGRAALHIHTVDSTFSTGRSQSNRRGGPVSAIGFASHALTTMNYDHREEDVESGSNPEFKHALAEKSTGESLHRPVFIRGASV</sequence>
<organism evidence="3 4">
    <name type="scientific">Pterulicium gracile</name>
    <dbReference type="NCBI Taxonomy" id="1884261"/>
    <lineage>
        <taxon>Eukaryota</taxon>
        <taxon>Fungi</taxon>
        <taxon>Dikarya</taxon>
        <taxon>Basidiomycota</taxon>
        <taxon>Agaricomycotina</taxon>
        <taxon>Agaricomycetes</taxon>
        <taxon>Agaricomycetidae</taxon>
        <taxon>Agaricales</taxon>
        <taxon>Pleurotineae</taxon>
        <taxon>Pterulaceae</taxon>
        <taxon>Pterulicium</taxon>
    </lineage>
</organism>
<dbReference type="OrthoDB" id="3231781at2759"/>
<feature type="transmembrane region" description="Helical" evidence="1">
    <location>
        <begin position="20"/>
        <end position="39"/>
    </location>
</feature>
<keyword evidence="4" id="KW-1185">Reference proteome</keyword>
<reference evidence="3 4" key="1">
    <citation type="journal article" date="2019" name="Nat. Ecol. Evol.">
        <title>Megaphylogeny resolves global patterns of mushroom evolution.</title>
        <authorList>
            <person name="Varga T."/>
            <person name="Krizsan K."/>
            <person name="Foldi C."/>
            <person name="Dima B."/>
            <person name="Sanchez-Garcia M."/>
            <person name="Sanchez-Ramirez S."/>
            <person name="Szollosi G.J."/>
            <person name="Szarkandi J.G."/>
            <person name="Papp V."/>
            <person name="Albert L."/>
            <person name="Andreopoulos W."/>
            <person name="Angelini C."/>
            <person name="Antonin V."/>
            <person name="Barry K.W."/>
            <person name="Bougher N.L."/>
            <person name="Buchanan P."/>
            <person name="Buyck B."/>
            <person name="Bense V."/>
            <person name="Catcheside P."/>
            <person name="Chovatia M."/>
            <person name="Cooper J."/>
            <person name="Damon W."/>
            <person name="Desjardin D."/>
            <person name="Finy P."/>
            <person name="Geml J."/>
            <person name="Haridas S."/>
            <person name="Hughes K."/>
            <person name="Justo A."/>
            <person name="Karasinski D."/>
            <person name="Kautmanova I."/>
            <person name="Kiss B."/>
            <person name="Kocsube S."/>
            <person name="Kotiranta H."/>
            <person name="LaButti K.M."/>
            <person name="Lechner B.E."/>
            <person name="Liimatainen K."/>
            <person name="Lipzen A."/>
            <person name="Lukacs Z."/>
            <person name="Mihaltcheva S."/>
            <person name="Morgado L.N."/>
            <person name="Niskanen T."/>
            <person name="Noordeloos M.E."/>
            <person name="Ohm R.A."/>
            <person name="Ortiz-Santana B."/>
            <person name="Ovrebo C."/>
            <person name="Racz N."/>
            <person name="Riley R."/>
            <person name="Savchenko A."/>
            <person name="Shiryaev A."/>
            <person name="Soop K."/>
            <person name="Spirin V."/>
            <person name="Szebenyi C."/>
            <person name="Tomsovsky M."/>
            <person name="Tulloss R.E."/>
            <person name="Uehling J."/>
            <person name="Grigoriev I.V."/>
            <person name="Vagvolgyi C."/>
            <person name="Papp T."/>
            <person name="Martin F.M."/>
            <person name="Miettinen O."/>
            <person name="Hibbett D.S."/>
            <person name="Nagy L.G."/>
        </authorList>
    </citation>
    <scope>NUCLEOTIDE SEQUENCE [LARGE SCALE GENOMIC DNA]</scope>
    <source>
        <strain evidence="3 4">CBS 309.79</strain>
    </source>
</reference>
<dbReference type="Pfam" id="PF20152">
    <property type="entry name" value="DUF6534"/>
    <property type="match status" value="1"/>
</dbReference>
<feature type="transmembrane region" description="Helical" evidence="1">
    <location>
        <begin position="207"/>
        <end position="227"/>
    </location>
</feature>
<feature type="transmembrane region" description="Helical" evidence="1">
    <location>
        <begin position="51"/>
        <end position="72"/>
    </location>
</feature>
<dbReference type="EMBL" id="ML178836">
    <property type="protein sequence ID" value="TFK98918.1"/>
    <property type="molecule type" value="Genomic_DNA"/>
</dbReference>
<feature type="domain" description="DUF6534" evidence="2">
    <location>
        <begin position="173"/>
        <end position="256"/>
    </location>
</feature>
<evidence type="ECO:0000313" key="3">
    <source>
        <dbReference type="EMBL" id="TFK98918.1"/>
    </source>
</evidence>
<keyword evidence="1" id="KW-1133">Transmembrane helix</keyword>
<dbReference type="Proteomes" id="UP000305067">
    <property type="component" value="Unassembled WGS sequence"/>
</dbReference>